<dbReference type="EMBL" id="MN739195">
    <property type="protein sequence ID" value="QHS93064.1"/>
    <property type="molecule type" value="Genomic_DNA"/>
</dbReference>
<dbReference type="Gene3D" id="3.40.47.10">
    <property type="match status" value="2"/>
</dbReference>
<dbReference type="InterPro" id="IPR045851">
    <property type="entry name" value="AMP-bd_C_sf"/>
</dbReference>
<dbReference type="Pfam" id="PF00501">
    <property type="entry name" value="AMP-binding"/>
    <property type="match status" value="1"/>
</dbReference>
<organism evidence="7">
    <name type="scientific">viral metagenome</name>
    <dbReference type="NCBI Taxonomy" id="1070528"/>
    <lineage>
        <taxon>unclassified sequences</taxon>
        <taxon>metagenomes</taxon>
        <taxon>organismal metagenomes</taxon>
    </lineage>
</organism>
<sequence>MTVFNYLFNSLTQQQLKLPCLTDLKTSAKVTYQQFRDSCKSVGQFILGKYRLKRGDHVGVSLKNGIECSTVIMGCISVGLVPVPMNVTLTKQELIHQLTDSNCRAIVQHPEDDRADDSNFYGYVIKSDSLVYTLQCSHDIYSAEPSDVATICYSSGTTGLPKGVMLTHESMISNLKQMDARYPRSDRCNVLSVLPMYHIYALQCILNISFLRRQHVHVMERYNLQDMCKYINEYNLDILYFVPPILSDIVKHRPNVNLKRAFIVCGAAPITESLMTTFHIIHPSSQVVQLYGMTEGSPLFTLASPGDDPNSVGTLLDGTELKIICPSSGKTITEDDVEGELCFSGPQVMRGYWNNQAATEKTIIDGFIHTGDLGYMRDGMIYISGRSKELIKYKGYQVSPTELESKLMDHSGIIDCCVVGLTRGSDDTIHALVVSKLTDEELEDIRTQINKNVSHYKRIKFIHRVNEIVRTQSGKILRKAMIDLIPKHVGIIDIGTSVGKHKYRMHDFPDVYERLLNRSNNTQEAKTKALSLMRRLCGSSPVSPDIKYKYSCTDLEDDFIESIDEKNKIAREAMCDLMLSALGDISLEGVTHVISSTSTILGAPGPDAYFLDLLKLSPSVKRLSIQQMGCTGGGSLLDMAFQICRADPKHRVLAIAIDLCCPTFYSSRTDPNDVIISYLFGDGCSIALVGTDTEVKLKYSSSGCYTAPNTLRDMTIDVTPNSLTAQLSRSIDKQVLSCIDPLLNNVGYVQGDKLLWHPGGKTILQALDTRFERCDESWKVYSKYGNMAAPTLLFVLNEYLKSNRPRGENVVACCFGQGLYTEAIRMTRM</sequence>
<evidence type="ECO:0000259" key="3">
    <source>
        <dbReference type="Pfam" id="PF00195"/>
    </source>
</evidence>
<dbReference type="GO" id="GO:0016746">
    <property type="term" value="F:acyltransferase activity"/>
    <property type="evidence" value="ECO:0007669"/>
    <property type="project" value="InterPro"/>
</dbReference>
<dbReference type="InterPro" id="IPR000873">
    <property type="entry name" value="AMP-dep_synth/lig_dom"/>
</dbReference>
<keyword evidence="2" id="KW-0436">Ligase</keyword>
<accession>A0A6C0BN60</accession>
<proteinExistence type="inferred from homology"/>
<evidence type="ECO:0000259" key="4">
    <source>
        <dbReference type="Pfam" id="PF00501"/>
    </source>
</evidence>
<dbReference type="AlphaFoldDB" id="A0A6C0BN60"/>
<dbReference type="SUPFAM" id="SSF56801">
    <property type="entry name" value="Acetyl-CoA synthetase-like"/>
    <property type="match status" value="1"/>
</dbReference>
<dbReference type="Gene3D" id="3.30.300.30">
    <property type="match status" value="1"/>
</dbReference>
<dbReference type="Pfam" id="PF02797">
    <property type="entry name" value="Chal_sti_synt_C"/>
    <property type="match status" value="1"/>
</dbReference>
<dbReference type="InterPro" id="IPR001099">
    <property type="entry name" value="Chalcone/stilbene_synt_N"/>
</dbReference>
<feature type="domain" description="Chalcone/stilbene synthase N-terminal" evidence="3">
    <location>
        <begin position="492"/>
        <end position="692"/>
    </location>
</feature>
<evidence type="ECO:0000256" key="2">
    <source>
        <dbReference type="ARBA" id="ARBA00022598"/>
    </source>
</evidence>
<feature type="domain" description="AMP-dependent synthetase/ligase" evidence="4">
    <location>
        <begin position="17"/>
        <end position="353"/>
    </location>
</feature>
<dbReference type="InterPro" id="IPR020845">
    <property type="entry name" value="AMP-binding_CS"/>
</dbReference>
<dbReference type="GO" id="GO:0016405">
    <property type="term" value="F:CoA-ligase activity"/>
    <property type="evidence" value="ECO:0007669"/>
    <property type="project" value="TreeGrafter"/>
</dbReference>
<feature type="domain" description="AMP-binding enzyme C-terminal" evidence="6">
    <location>
        <begin position="402"/>
        <end position="475"/>
    </location>
</feature>
<evidence type="ECO:0000256" key="1">
    <source>
        <dbReference type="ARBA" id="ARBA00006432"/>
    </source>
</evidence>
<dbReference type="Gene3D" id="3.40.50.12780">
    <property type="entry name" value="N-terminal domain of ligase-like"/>
    <property type="match status" value="1"/>
</dbReference>
<comment type="similarity">
    <text evidence="1">Belongs to the ATP-dependent AMP-binding enzyme family.</text>
</comment>
<dbReference type="InterPro" id="IPR042099">
    <property type="entry name" value="ANL_N_sf"/>
</dbReference>
<dbReference type="InterPro" id="IPR016039">
    <property type="entry name" value="Thiolase-like"/>
</dbReference>
<dbReference type="InterPro" id="IPR025110">
    <property type="entry name" value="AMP-bd_C"/>
</dbReference>
<dbReference type="InterPro" id="IPR012328">
    <property type="entry name" value="Chalcone/stilbene_synt_C"/>
</dbReference>
<dbReference type="PANTHER" id="PTHR24096">
    <property type="entry name" value="LONG-CHAIN-FATTY-ACID--COA LIGASE"/>
    <property type="match status" value="1"/>
</dbReference>
<evidence type="ECO:0008006" key="8">
    <source>
        <dbReference type="Google" id="ProtNLM"/>
    </source>
</evidence>
<protein>
    <recommendedName>
        <fullName evidence="8">AMP-dependent synthetase/ligase domain-containing protein</fullName>
    </recommendedName>
</protein>
<name>A0A6C0BN60_9ZZZZ</name>
<reference evidence="7" key="1">
    <citation type="journal article" date="2020" name="Nature">
        <title>Giant virus diversity and host interactions through global metagenomics.</title>
        <authorList>
            <person name="Schulz F."/>
            <person name="Roux S."/>
            <person name="Paez-Espino D."/>
            <person name="Jungbluth S."/>
            <person name="Walsh D.A."/>
            <person name="Denef V.J."/>
            <person name="McMahon K.D."/>
            <person name="Konstantinidis K.T."/>
            <person name="Eloe-Fadrosh E.A."/>
            <person name="Kyrpides N.C."/>
            <person name="Woyke T."/>
        </authorList>
    </citation>
    <scope>NUCLEOTIDE SEQUENCE</scope>
    <source>
        <strain evidence="7">GVMAG-M-3300017651-5</strain>
    </source>
</reference>
<evidence type="ECO:0000313" key="7">
    <source>
        <dbReference type="EMBL" id="QHS93064.1"/>
    </source>
</evidence>
<evidence type="ECO:0000259" key="6">
    <source>
        <dbReference type="Pfam" id="PF13193"/>
    </source>
</evidence>
<dbReference type="Pfam" id="PF13193">
    <property type="entry name" value="AMP-binding_C"/>
    <property type="match status" value="1"/>
</dbReference>
<evidence type="ECO:0000259" key="5">
    <source>
        <dbReference type="Pfam" id="PF02797"/>
    </source>
</evidence>
<dbReference type="SUPFAM" id="SSF53901">
    <property type="entry name" value="Thiolase-like"/>
    <property type="match status" value="2"/>
</dbReference>
<dbReference type="PROSITE" id="PS00455">
    <property type="entry name" value="AMP_BINDING"/>
    <property type="match status" value="1"/>
</dbReference>
<feature type="domain" description="Chalcone/stilbene synthase C-terminal" evidence="5">
    <location>
        <begin position="723"/>
        <end position="822"/>
    </location>
</feature>
<dbReference type="Pfam" id="PF00195">
    <property type="entry name" value="Chal_sti_synt_N"/>
    <property type="match status" value="1"/>
</dbReference>
<dbReference type="PANTHER" id="PTHR24096:SF149">
    <property type="entry name" value="AMP-BINDING DOMAIN-CONTAINING PROTEIN-RELATED"/>
    <property type="match status" value="1"/>
</dbReference>